<sequence>MSEEILSVFAADDAPDQILAQIKAKPEWWVVNEFSEGRILYECVLDMITSTFNVINFDTSIHPENGYLVGALVSGACTRSGLLRSYQQSGEISSGLQFPDEGVDPDATPEREEMKAIHACLHLLAWGYDAIVWNELPEVDLILPALLAIEQKGIIKHPGGRNLLERTIKEARNNFPEDIPLEEIWSILFPQAAADVDSPCQSAADNDILE</sequence>
<dbReference type="InParanoid" id="D6RKU7"/>
<dbReference type="OrthoDB" id="2965384at2759"/>
<name>D6RKU7_COPC7</name>
<dbReference type="Proteomes" id="UP000001861">
    <property type="component" value="Unassembled WGS sequence"/>
</dbReference>
<comment type="caution">
    <text evidence="1">The sequence shown here is derived from an EMBL/GenBank/DDBJ whole genome shotgun (WGS) entry which is preliminary data.</text>
</comment>
<reference evidence="1 2" key="1">
    <citation type="journal article" date="2010" name="Proc. Natl. Acad. Sci. U.S.A.">
        <title>Insights into evolution of multicellular fungi from the assembled chromosomes of the mushroom Coprinopsis cinerea (Coprinus cinereus).</title>
        <authorList>
            <person name="Stajich J.E."/>
            <person name="Wilke S.K."/>
            <person name="Ahren D."/>
            <person name="Au C.H."/>
            <person name="Birren B.W."/>
            <person name="Borodovsky M."/>
            <person name="Burns C."/>
            <person name="Canback B."/>
            <person name="Casselton L.A."/>
            <person name="Cheng C.K."/>
            <person name="Deng J."/>
            <person name="Dietrich F.S."/>
            <person name="Fargo D.C."/>
            <person name="Farman M.L."/>
            <person name="Gathman A.C."/>
            <person name="Goldberg J."/>
            <person name="Guigo R."/>
            <person name="Hoegger P.J."/>
            <person name="Hooker J.B."/>
            <person name="Huggins A."/>
            <person name="James T.Y."/>
            <person name="Kamada T."/>
            <person name="Kilaru S."/>
            <person name="Kodira C."/>
            <person name="Kues U."/>
            <person name="Kupfer D."/>
            <person name="Kwan H.S."/>
            <person name="Lomsadze A."/>
            <person name="Li W."/>
            <person name="Lilly W.W."/>
            <person name="Ma L.J."/>
            <person name="Mackey A.J."/>
            <person name="Manning G."/>
            <person name="Martin F."/>
            <person name="Muraguchi H."/>
            <person name="Natvig D.O."/>
            <person name="Palmerini H."/>
            <person name="Ramesh M.A."/>
            <person name="Rehmeyer C.J."/>
            <person name="Roe B.A."/>
            <person name="Shenoy N."/>
            <person name="Stanke M."/>
            <person name="Ter-Hovhannisyan V."/>
            <person name="Tunlid A."/>
            <person name="Velagapudi R."/>
            <person name="Vision T.J."/>
            <person name="Zeng Q."/>
            <person name="Zolan M.E."/>
            <person name="Pukkila P.J."/>
        </authorList>
    </citation>
    <scope>NUCLEOTIDE SEQUENCE [LARGE SCALE GENOMIC DNA]</scope>
    <source>
        <strain evidence="2">Okayama-7 / 130 / ATCC MYA-4618 / FGSC 9003</strain>
    </source>
</reference>
<dbReference type="OMA" id="FPDYAHA"/>
<gene>
    <name evidence="1" type="ORF">CC1G_14033</name>
</gene>
<dbReference type="AlphaFoldDB" id="D6RKU7"/>
<keyword evidence="2" id="KW-1185">Reference proteome</keyword>
<dbReference type="RefSeq" id="XP_002911995.1">
    <property type="nucleotide sequence ID" value="XM_002911949.1"/>
</dbReference>
<dbReference type="HOGENOM" id="CLU_1310043_0_0_1"/>
<evidence type="ECO:0000313" key="1">
    <source>
        <dbReference type="EMBL" id="EFI28501.1"/>
    </source>
</evidence>
<dbReference type="GeneID" id="9379338"/>
<organism evidence="1 2">
    <name type="scientific">Coprinopsis cinerea (strain Okayama-7 / 130 / ATCC MYA-4618 / FGSC 9003)</name>
    <name type="common">Inky cap fungus</name>
    <name type="synonym">Hormographiella aspergillata</name>
    <dbReference type="NCBI Taxonomy" id="240176"/>
    <lineage>
        <taxon>Eukaryota</taxon>
        <taxon>Fungi</taxon>
        <taxon>Dikarya</taxon>
        <taxon>Basidiomycota</taxon>
        <taxon>Agaricomycotina</taxon>
        <taxon>Agaricomycetes</taxon>
        <taxon>Agaricomycetidae</taxon>
        <taxon>Agaricales</taxon>
        <taxon>Agaricineae</taxon>
        <taxon>Psathyrellaceae</taxon>
        <taxon>Coprinopsis</taxon>
    </lineage>
</organism>
<accession>D6RKU7</accession>
<dbReference type="KEGG" id="cci:CC1G_14033"/>
<proteinExistence type="predicted"/>
<protein>
    <submittedName>
        <fullName evidence="1">Uncharacterized protein</fullName>
    </submittedName>
</protein>
<dbReference type="EMBL" id="AACS02000002">
    <property type="protein sequence ID" value="EFI28501.1"/>
    <property type="molecule type" value="Genomic_DNA"/>
</dbReference>
<evidence type="ECO:0000313" key="2">
    <source>
        <dbReference type="Proteomes" id="UP000001861"/>
    </source>
</evidence>
<dbReference type="VEuPathDB" id="FungiDB:CC1G_14033"/>